<evidence type="ECO:0000313" key="2">
    <source>
        <dbReference type="Proteomes" id="UP000233551"/>
    </source>
</evidence>
<sequence>MMFAFQINHLHNAGSSSTSCVILEWVYVYRARCDLDYLPHLLHGFTYWRCLLILVTATKIEPNNVWIFTDLLYSLVFLPQMTMTIALLIMCPDSGSSKVGTANGSPSTPYSLNIFVSLPHSCHLQPCTHALPLMHVILVATRQISRRLTSGGILEYMLFFTRLRTLRKLRFMICGVIVPVKLWDCKSRTRECLVLIIEIGVICSSEIPR</sequence>
<proteinExistence type="predicted"/>
<dbReference type="Proteomes" id="UP000233551">
    <property type="component" value="Unassembled WGS sequence"/>
</dbReference>
<name>A0A2I0GBQ8_PUNGR</name>
<keyword evidence="2" id="KW-1185">Reference proteome</keyword>
<comment type="caution">
    <text evidence="1">The sequence shown here is derived from an EMBL/GenBank/DDBJ whole genome shotgun (WGS) entry which is preliminary data.</text>
</comment>
<organism evidence="1 2">
    <name type="scientific">Punica granatum</name>
    <name type="common">Pomegranate</name>
    <dbReference type="NCBI Taxonomy" id="22663"/>
    <lineage>
        <taxon>Eukaryota</taxon>
        <taxon>Viridiplantae</taxon>
        <taxon>Streptophyta</taxon>
        <taxon>Embryophyta</taxon>
        <taxon>Tracheophyta</taxon>
        <taxon>Spermatophyta</taxon>
        <taxon>Magnoliopsida</taxon>
        <taxon>eudicotyledons</taxon>
        <taxon>Gunneridae</taxon>
        <taxon>Pentapetalae</taxon>
        <taxon>rosids</taxon>
        <taxon>malvids</taxon>
        <taxon>Myrtales</taxon>
        <taxon>Lythraceae</taxon>
        <taxon>Punica</taxon>
    </lineage>
</organism>
<dbReference type="AlphaFoldDB" id="A0A2I0GBQ8"/>
<reference evidence="1 2" key="1">
    <citation type="submission" date="2017-11" db="EMBL/GenBank/DDBJ databases">
        <title>De-novo sequencing of pomegranate (Punica granatum L.) genome.</title>
        <authorList>
            <person name="Akparov Z."/>
            <person name="Amiraslanov A."/>
            <person name="Hajiyeva S."/>
            <person name="Abbasov M."/>
            <person name="Kaur K."/>
            <person name="Hamwieh A."/>
            <person name="Solovyev V."/>
            <person name="Salamov A."/>
            <person name="Braich B."/>
            <person name="Kosarev P."/>
            <person name="Mahmoud A."/>
            <person name="Hajiyev E."/>
            <person name="Babayeva S."/>
            <person name="Izzatullayeva V."/>
            <person name="Mammadov A."/>
            <person name="Mammadov A."/>
            <person name="Sharifova S."/>
            <person name="Ojaghi J."/>
            <person name="Eynullazada K."/>
            <person name="Bayramov B."/>
            <person name="Abdulazimova A."/>
            <person name="Shahmuradov I."/>
        </authorList>
    </citation>
    <scope>NUCLEOTIDE SEQUENCE [LARGE SCALE GENOMIC DNA]</scope>
    <source>
        <strain evidence="2">cv. AG2017</strain>
        <tissue evidence="1">Leaf</tissue>
    </source>
</reference>
<evidence type="ECO:0000313" key="1">
    <source>
        <dbReference type="EMBL" id="PKH47997.1"/>
    </source>
</evidence>
<gene>
    <name evidence="1" type="ORF">CRG98_050382</name>
</gene>
<accession>A0A2I0GBQ8</accession>
<dbReference type="EMBL" id="PGOL01045234">
    <property type="protein sequence ID" value="PKH47997.1"/>
    <property type="molecule type" value="Genomic_DNA"/>
</dbReference>
<protein>
    <submittedName>
        <fullName evidence="1">Uncharacterized protein</fullName>
    </submittedName>
</protein>